<keyword evidence="3" id="KW-1185">Reference proteome</keyword>
<dbReference type="EMBL" id="UZAU01000655">
    <property type="status" value="NOT_ANNOTATED_CDS"/>
    <property type="molecule type" value="Genomic_DNA"/>
</dbReference>
<dbReference type="EnsemblPlants" id="evm.model.07.1124">
    <property type="protein sequence ID" value="cds.evm.model.07.1124"/>
    <property type="gene ID" value="evm.TU.07.1124"/>
</dbReference>
<dbReference type="Pfam" id="PF14223">
    <property type="entry name" value="Retrotran_gag_2"/>
    <property type="match status" value="1"/>
</dbReference>
<reference evidence="2" key="1">
    <citation type="submission" date="2018-11" db="EMBL/GenBank/DDBJ databases">
        <authorList>
            <person name="Grassa J C."/>
        </authorList>
    </citation>
    <scope>NUCLEOTIDE SEQUENCE [LARGE SCALE GENOMIC DNA]</scope>
</reference>
<feature type="region of interest" description="Disordered" evidence="1">
    <location>
        <begin position="1"/>
        <end position="30"/>
    </location>
</feature>
<dbReference type="Gramene" id="evm.model.07.1124">
    <property type="protein sequence ID" value="cds.evm.model.07.1124"/>
    <property type="gene ID" value="evm.TU.07.1124"/>
</dbReference>
<dbReference type="Proteomes" id="UP000596661">
    <property type="component" value="Chromosome 7"/>
</dbReference>
<evidence type="ECO:0000313" key="3">
    <source>
        <dbReference type="Proteomes" id="UP000596661"/>
    </source>
</evidence>
<reference evidence="2" key="2">
    <citation type="submission" date="2021-03" db="UniProtKB">
        <authorList>
            <consortium name="EnsemblPlants"/>
        </authorList>
    </citation>
    <scope>IDENTIFICATION</scope>
</reference>
<dbReference type="AlphaFoldDB" id="A0A803Q1E5"/>
<dbReference type="PANTHER" id="PTHR47481">
    <property type="match status" value="1"/>
</dbReference>
<accession>A0A803Q1E5</accession>
<proteinExistence type="predicted"/>
<protein>
    <submittedName>
        <fullName evidence="2">Uncharacterized protein</fullName>
    </submittedName>
</protein>
<evidence type="ECO:0000256" key="1">
    <source>
        <dbReference type="SAM" id="MobiDB-lite"/>
    </source>
</evidence>
<dbReference type="PANTHER" id="PTHR47481:SF22">
    <property type="entry name" value="RETROTRANSPOSON GAG DOMAIN-CONTAINING PROTEIN"/>
    <property type="match status" value="1"/>
</dbReference>
<organism evidence="2 3">
    <name type="scientific">Cannabis sativa</name>
    <name type="common">Hemp</name>
    <name type="synonym">Marijuana</name>
    <dbReference type="NCBI Taxonomy" id="3483"/>
    <lineage>
        <taxon>Eukaryota</taxon>
        <taxon>Viridiplantae</taxon>
        <taxon>Streptophyta</taxon>
        <taxon>Embryophyta</taxon>
        <taxon>Tracheophyta</taxon>
        <taxon>Spermatophyta</taxon>
        <taxon>Magnoliopsida</taxon>
        <taxon>eudicotyledons</taxon>
        <taxon>Gunneridae</taxon>
        <taxon>Pentapetalae</taxon>
        <taxon>rosids</taxon>
        <taxon>fabids</taxon>
        <taxon>Rosales</taxon>
        <taxon>Cannabaceae</taxon>
        <taxon>Cannabis</taxon>
    </lineage>
</organism>
<evidence type="ECO:0000313" key="2">
    <source>
        <dbReference type="EnsemblPlants" id="cds.evm.model.07.1124"/>
    </source>
</evidence>
<name>A0A803Q1E5_CANSA</name>
<sequence>MESSIPSPDLTPSTVIAPTPDMSAQSSNTGSSVWNPFSNSLSTSLTINLDHANFLPWKSEVVTIVIGHDLDEILFSGIPPPQILIDGKPNHVQCLADSLAIVGSNISDQDVVLQILNGLGAEFDPVVSGITSKSDSLSLDEVQALLMSHESRLEHHSTMTNIFMKLQANLALGNNRPNPCRYIPPSARGNTNDSSLRTIGPNVHVTNGSESLESPSPYTGTESFDVGDAVLGFKSPYECLFGSLQDYKILKPFGCACFPHLRPYNNHKLEYRSD</sequence>